<dbReference type="GO" id="GO:0008160">
    <property type="term" value="F:protein tyrosine phosphatase activator activity"/>
    <property type="evidence" value="ECO:0007669"/>
    <property type="project" value="TreeGrafter"/>
</dbReference>
<evidence type="ECO:0000256" key="6">
    <source>
        <dbReference type="ARBA" id="ARBA00023235"/>
    </source>
</evidence>
<keyword evidence="9" id="KW-1185">Reference proteome</keyword>
<dbReference type="GO" id="GO:0003755">
    <property type="term" value="F:peptidyl-prolyl cis-trans isomerase activity"/>
    <property type="evidence" value="ECO:0007669"/>
    <property type="project" value="UniProtKB-KW"/>
</dbReference>
<name>A0A8H7SIN9_9FUNG</name>
<organism evidence="8 9">
    <name type="scientific">Thamnidium elegans</name>
    <dbReference type="NCBI Taxonomy" id="101142"/>
    <lineage>
        <taxon>Eukaryota</taxon>
        <taxon>Fungi</taxon>
        <taxon>Fungi incertae sedis</taxon>
        <taxon>Mucoromycota</taxon>
        <taxon>Mucoromycotina</taxon>
        <taxon>Mucoromycetes</taxon>
        <taxon>Mucorales</taxon>
        <taxon>Mucorineae</taxon>
        <taxon>Mucoraceae</taxon>
        <taxon>Thamnidium</taxon>
    </lineage>
</organism>
<dbReference type="GO" id="GO:0005737">
    <property type="term" value="C:cytoplasm"/>
    <property type="evidence" value="ECO:0007669"/>
    <property type="project" value="UniProtKB-SubCell"/>
</dbReference>
<gene>
    <name evidence="8" type="ORF">INT48_005308</name>
</gene>
<dbReference type="Gene3D" id="2.60.40.640">
    <property type="match status" value="1"/>
</dbReference>
<dbReference type="InterPro" id="IPR004327">
    <property type="entry name" value="Phstyr_phstse_ac"/>
</dbReference>
<dbReference type="GO" id="GO:0000159">
    <property type="term" value="C:protein phosphatase type 2A complex"/>
    <property type="evidence" value="ECO:0007669"/>
    <property type="project" value="TreeGrafter"/>
</dbReference>
<evidence type="ECO:0000256" key="5">
    <source>
        <dbReference type="ARBA" id="ARBA00023110"/>
    </source>
</evidence>
<dbReference type="PANTHER" id="PTHR10012:SF0">
    <property type="entry name" value="SERINE_THREONINE-PROTEIN PHOSPHATASE 2A ACTIVATOR"/>
    <property type="match status" value="1"/>
</dbReference>
<dbReference type="Gene3D" id="1.20.120.1150">
    <property type="match status" value="1"/>
</dbReference>
<keyword evidence="5 7" id="KW-0697">Rotamase</keyword>
<dbReference type="InterPro" id="IPR037218">
    <property type="entry name" value="PTPA_sf"/>
</dbReference>
<keyword evidence="6 7" id="KW-0413">Isomerase</keyword>
<dbReference type="SUPFAM" id="SSF140984">
    <property type="entry name" value="PTPA-like"/>
    <property type="match status" value="1"/>
</dbReference>
<evidence type="ECO:0000313" key="8">
    <source>
        <dbReference type="EMBL" id="KAG2229781.1"/>
    </source>
</evidence>
<comment type="function">
    <text evidence="7">PPIases accelerate the folding of proteins. It catalyzes the cis-trans isomerization of proline imidic peptide bonds in oligopeptides.</text>
</comment>
<evidence type="ECO:0000313" key="9">
    <source>
        <dbReference type="Proteomes" id="UP000613177"/>
    </source>
</evidence>
<evidence type="ECO:0000256" key="3">
    <source>
        <dbReference type="ARBA" id="ARBA00011019"/>
    </source>
</evidence>
<dbReference type="CDD" id="cd04087">
    <property type="entry name" value="PTPA"/>
    <property type="match status" value="1"/>
</dbReference>
<comment type="subcellular location">
    <subcellularLocation>
        <location evidence="2 7">Cytoplasm</location>
    </subcellularLocation>
</comment>
<reference evidence="8" key="1">
    <citation type="submission" date="2021-01" db="EMBL/GenBank/DDBJ databases">
        <title>Metabolic potential, ecology and presence of endohyphal bacteria is reflected in genomic diversity of Mucoromycotina.</title>
        <authorList>
            <person name="Muszewska A."/>
            <person name="Okrasinska A."/>
            <person name="Steczkiewicz K."/>
            <person name="Drgas O."/>
            <person name="Orlowska M."/>
            <person name="Perlinska-Lenart U."/>
            <person name="Aleksandrzak-Piekarczyk T."/>
            <person name="Szatraj K."/>
            <person name="Zielenkiewicz U."/>
            <person name="Pilsyk S."/>
            <person name="Malc E."/>
            <person name="Mieczkowski P."/>
            <person name="Kruszewska J.S."/>
            <person name="Biernat P."/>
            <person name="Pawlowska J."/>
        </authorList>
    </citation>
    <scope>NUCLEOTIDE SEQUENCE</scope>
    <source>
        <strain evidence="8">WA0000018081</strain>
    </source>
</reference>
<evidence type="ECO:0000256" key="2">
    <source>
        <dbReference type="ARBA" id="ARBA00004496"/>
    </source>
</evidence>
<accession>A0A8H7SIN9</accession>
<dbReference type="Pfam" id="PF03095">
    <property type="entry name" value="PTPA"/>
    <property type="match status" value="1"/>
</dbReference>
<dbReference type="EC" id="5.2.1.8" evidence="7"/>
<evidence type="ECO:0000256" key="4">
    <source>
        <dbReference type="ARBA" id="ARBA00022490"/>
    </source>
</evidence>
<sequence length="688" mass="77788">MSVPSLPNILESYVSTEPVSRIHEQKDIDQFIKTKAFDRIMTFVMLINQSVLKKEISDPCFISPQTQRVLDMLDKLDAWLEEFPPLANAQRFGNKAFRSWAAKLKENSTQLMETILPTSLHIAIPELSEYLTKGFGNETRIDYGSGHELSFAAWLAGIALLGGFDQSDYQAIGLRIFVKYLELVRKIQTRYSLEPAGSHGVWGLDDYQFLPYVWGSAQLIDNDRLSPKSVLNKEMVEAYASENMYFRCIEFILQVKRGPFFEHSPMLNDIASVLTWNKVNSEVSFISFSLSYISMRFLHDSYKKEPLVELDIEPKPVFYIGPATRENPLSQIRTKLLGNVYFRDPKMKWNRITLHFIGTAGLDITAPSATLPADVVSATTDLQEAITSTTHLETTVTVCEVEKELIFNNQTVIDFGLHLPPYLPPTIRTEHSFVEYKLSVLCTGAGPFGKKFRVQKPVTVYRHYLPSPSSLIPSVEFGGVREWFEWFADVPKATAIEAGEVVIALRWSVEKELVDVDKIEVCLQELETYRFSTKSGVHNLTPIVTQFPSTEYIPPSFSNSSETHFVRTPIPLTPSKSIRTHHFDPFLEITHRIKIIIHFKSLSVTATPIVVEFPIIITDFPSDTTADYFTDPMSPSQSLSTLSTENSSIVSLHPPAGSVQPGGDEVPCIDLELPEYTPPYERNLIFES</sequence>
<dbReference type="EMBL" id="JAEPRE010000244">
    <property type="protein sequence ID" value="KAG2229781.1"/>
    <property type="molecule type" value="Genomic_DNA"/>
</dbReference>
<dbReference type="Proteomes" id="UP000613177">
    <property type="component" value="Unassembled WGS sequence"/>
</dbReference>
<dbReference type="InterPro" id="IPR043170">
    <property type="entry name" value="PTPA_C_lid"/>
</dbReference>
<dbReference type="PANTHER" id="PTHR10012">
    <property type="entry name" value="SERINE/THREONINE-PROTEIN PHOSPHATASE 2A REGULATORY SUBUNIT B"/>
    <property type="match status" value="1"/>
</dbReference>
<dbReference type="AlphaFoldDB" id="A0A8H7SIN9"/>
<dbReference type="GO" id="GO:0007052">
    <property type="term" value="P:mitotic spindle organization"/>
    <property type="evidence" value="ECO:0007669"/>
    <property type="project" value="TreeGrafter"/>
</dbReference>
<evidence type="ECO:0000256" key="7">
    <source>
        <dbReference type="RuleBase" id="RU361210"/>
    </source>
</evidence>
<keyword evidence="4 7" id="KW-0963">Cytoplasm</keyword>
<proteinExistence type="inferred from homology"/>
<comment type="catalytic activity">
    <reaction evidence="1 7">
        <text>[protein]-peptidylproline (omega=180) = [protein]-peptidylproline (omega=0)</text>
        <dbReference type="Rhea" id="RHEA:16237"/>
        <dbReference type="Rhea" id="RHEA-COMP:10747"/>
        <dbReference type="Rhea" id="RHEA-COMP:10748"/>
        <dbReference type="ChEBI" id="CHEBI:83833"/>
        <dbReference type="ChEBI" id="CHEBI:83834"/>
        <dbReference type="EC" id="5.2.1.8"/>
    </reaction>
</comment>
<dbReference type="GO" id="GO:0005634">
    <property type="term" value="C:nucleus"/>
    <property type="evidence" value="ECO:0007669"/>
    <property type="project" value="TreeGrafter"/>
</dbReference>
<comment type="caution">
    <text evidence="8">The sequence shown here is derived from an EMBL/GenBank/DDBJ whole genome shotgun (WGS) entry which is preliminary data.</text>
</comment>
<evidence type="ECO:0000256" key="1">
    <source>
        <dbReference type="ARBA" id="ARBA00000971"/>
    </source>
</evidence>
<dbReference type="InterPro" id="IPR014752">
    <property type="entry name" value="Arrestin-like_C"/>
</dbReference>
<protein>
    <recommendedName>
        <fullName evidence="7">Serine/threonine-protein phosphatase 2A activator</fullName>
        <ecNumber evidence="7">5.2.1.8</ecNumber>
    </recommendedName>
    <alternativeName>
        <fullName evidence="7">Phosphotyrosyl phosphatase activator</fullName>
    </alternativeName>
</protein>
<comment type="similarity">
    <text evidence="3 7">Belongs to the PTPA-type PPIase family.</text>
</comment>